<dbReference type="KEGG" id="ccp:CHC_T00003152001"/>
<dbReference type="GeneID" id="17321988"/>
<proteinExistence type="predicted"/>
<name>R7QAG7_CHOCR</name>
<evidence type="ECO:0000313" key="2">
    <source>
        <dbReference type="Proteomes" id="UP000012073"/>
    </source>
</evidence>
<keyword evidence="2" id="KW-1185">Reference proteome</keyword>
<gene>
    <name evidence="1" type="ORF">CHC_T00003152001</name>
</gene>
<sequence length="88" mass="9751">MEPNHSIRSYPASSILVRECAPEGQDTGAIIGLTPASKFTFRNLLVGLIDGGWPVRIGRITTKDKLTQLEREVFVRIDFVGTLLWSHG</sequence>
<accession>R7QAG7</accession>
<reference evidence="2" key="1">
    <citation type="journal article" date="2013" name="Proc. Natl. Acad. Sci. U.S.A.">
        <title>Genome structure and metabolic features in the red seaweed Chondrus crispus shed light on evolution of the Archaeplastida.</title>
        <authorList>
            <person name="Collen J."/>
            <person name="Porcel B."/>
            <person name="Carre W."/>
            <person name="Ball S.G."/>
            <person name="Chaparro C."/>
            <person name="Tonon T."/>
            <person name="Barbeyron T."/>
            <person name="Michel G."/>
            <person name="Noel B."/>
            <person name="Valentin K."/>
            <person name="Elias M."/>
            <person name="Artiguenave F."/>
            <person name="Arun A."/>
            <person name="Aury J.M."/>
            <person name="Barbosa-Neto J.F."/>
            <person name="Bothwell J.H."/>
            <person name="Bouget F.Y."/>
            <person name="Brillet L."/>
            <person name="Cabello-Hurtado F."/>
            <person name="Capella-Gutierrez S."/>
            <person name="Charrier B."/>
            <person name="Cladiere L."/>
            <person name="Cock J.M."/>
            <person name="Coelho S.M."/>
            <person name="Colleoni C."/>
            <person name="Czjzek M."/>
            <person name="Da Silva C."/>
            <person name="Delage L."/>
            <person name="Denoeud F."/>
            <person name="Deschamps P."/>
            <person name="Dittami S.M."/>
            <person name="Gabaldon T."/>
            <person name="Gachon C.M."/>
            <person name="Groisillier A."/>
            <person name="Herve C."/>
            <person name="Jabbari K."/>
            <person name="Katinka M."/>
            <person name="Kloareg B."/>
            <person name="Kowalczyk N."/>
            <person name="Labadie K."/>
            <person name="Leblanc C."/>
            <person name="Lopez P.J."/>
            <person name="McLachlan D.H."/>
            <person name="Meslet-Cladiere L."/>
            <person name="Moustafa A."/>
            <person name="Nehr Z."/>
            <person name="Nyvall Collen P."/>
            <person name="Panaud O."/>
            <person name="Partensky F."/>
            <person name="Poulain J."/>
            <person name="Rensing S.A."/>
            <person name="Rousvoal S."/>
            <person name="Samson G."/>
            <person name="Symeonidi A."/>
            <person name="Weissenbach J."/>
            <person name="Zambounis A."/>
            <person name="Wincker P."/>
            <person name="Boyen C."/>
        </authorList>
    </citation>
    <scope>NUCLEOTIDE SEQUENCE [LARGE SCALE GENOMIC DNA]</scope>
    <source>
        <strain evidence="2">cv. Stackhouse</strain>
    </source>
</reference>
<dbReference type="EMBL" id="HG001693">
    <property type="protein sequence ID" value="CDF34455.1"/>
    <property type="molecule type" value="Genomic_DNA"/>
</dbReference>
<dbReference type="RefSeq" id="XP_005714274.1">
    <property type="nucleotide sequence ID" value="XM_005714217.1"/>
</dbReference>
<protein>
    <submittedName>
        <fullName evidence="1">Uncharacterized protein</fullName>
    </submittedName>
</protein>
<dbReference type="AlphaFoldDB" id="R7QAG7"/>
<evidence type="ECO:0000313" key="1">
    <source>
        <dbReference type="EMBL" id="CDF34455.1"/>
    </source>
</evidence>
<dbReference type="Gramene" id="CDF34455">
    <property type="protein sequence ID" value="CDF34455"/>
    <property type="gene ID" value="CHC_T00003152001"/>
</dbReference>
<organism evidence="1 2">
    <name type="scientific">Chondrus crispus</name>
    <name type="common">Carrageen Irish moss</name>
    <name type="synonym">Polymorpha crispa</name>
    <dbReference type="NCBI Taxonomy" id="2769"/>
    <lineage>
        <taxon>Eukaryota</taxon>
        <taxon>Rhodophyta</taxon>
        <taxon>Florideophyceae</taxon>
        <taxon>Rhodymeniophycidae</taxon>
        <taxon>Gigartinales</taxon>
        <taxon>Gigartinaceae</taxon>
        <taxon>Chondrus</taxon>
    </lineage>
</organism>
<dbReference type="Proteomes" id="UP000012073">
    <property type="component" value="Unassembled WGS sequence"/>
</dbReference>